<organism evidence="2 3">
    <name type="scientific">Enterococcus larvae</name>
    <dbReference type="NCBI Taxonomy" id="2794352"/>
    <lineage>
        <taxon>Bacteria</taxon>
        <taxon>Bacillati</taxon>
        <taxon>Bacillota</taxon>
        <taxon>Bacilli</taxon>
        <taxon>Lactobacillales</taxon>
        <taxon>Enterococcaceae</taxon>
        <taxon>Enterococcus</taxon>
    </lineage>
</organism>
<dbReference type="PROSITE" id="PS50930">
    <property type="entry name" value="HTH_LYTTR"/>
    <property type="match status" value="1"/>
</dbReference>
<dbReference type="SMART" id="SM00850">
    <property type="entry name" value="LytTR"/>
    <property type="match status" value="1"/>
</dbReference>
<sequence length="148" mass="17342">MNIVFKVKEQLATEDVLVMTHPVKQKEWPQFRQAIEQSGKMLTVINGKNNRNSQIPINSISSIESEDRLCNLRLVSGEMFLYNKRLKYVEEEFAVYGFIRINNQVIINCKEIEQFSATTNARIELLMKDGAAYFISRHYIKTFRRVFS</sequence>
<comment type="caution">
    <text evidence="2">The sequence shown here is derived from an EMBL/GenBank/DDBJ whole genome shotgun (WGS) entry which is preliminary data.</text>
</comment>
<feature type="domain" description="HTH LytTR-type" evidence="1">
    <location>
        <begin position="45"/>
        <end position="148"/>
    </location>
</feature>
<proteinExistence type="predicted"/>
<dbReference type="Pfam" id="PF04397">
    <property type="entry name" value="LytTR"/>
    <property type="match status" value="1"/>
</dbReference>
<name>A0ABS4CMX8_9ENTE</name>
<evidence type="ECO:0000313" key="2">
    <source>
        <dbReference type="EMBL" id="MBP1047848.1"/>
    </source>
</evidence>
<dbReference type="EMBL" id="JAEDXU010000010">
    <property type="protein sequence ID" value="MBP1047848.1"/>
    <property type="molecule type" value="Genomic_DNA"/>
</dbReference>
<dbReference type="RefSeq" id="WP_209558626.1">
    <property type="nucleotide sequence ID" value="NZ_JAEDXU010000010.1"/>
</dbReference>
<reference evidence="2 3" key="1">
    <citation type="submission" date="2020-12" db="EMBL/GenBank/DDBJ databases">
        <title>Vagococcus allomyrinae sp. nov. and Enterococcus lavae sp. nov., isolated from the larvae of Allomyrina dichotoma.</title>
        <authorList>
            <person name="Lee S.D."/>
        </authorList>
    </citation>
    <scope>NUCLEOTIDE SEQUENCE [LARGE SCALE GENOMIC DNA]</scope>
    <source>
        <strain evidence="2 3">BWM-S5</strain>
    </source>
</reference>
<evidence type="ECO:0000259" key="1">
    <source>
        <dbReference type="PROSITE" id="PS50930"/>
    </source>
</evidence>
<gene>
    <name evidence="2" type="ORF">I6N96_16275</name>
</gene>
<keyword evidence="3" id="KW-1185">Reference proteome</keyword>
<protein>
    <submittedName>
        <fullName evidence="2">LytTR family transcriptional regulator</fullName>
    </submittedName>
</protein>
<dbReference type="Gene3D" id="2.40.50.1020">
    <property type="entry name" value="LytTr DNA-binding domain"/>
    <property type="match status" value="1"/>
</dbReference>
<dbReference type="Proteomes" id="UP000673375">
    <property type="component" value="Unassembled WGS sequence"/>
</dbReference>
<dbReference type="InterPro" id="IPR007492">
    <property type="entry name" value="LytTR_DNA-bd_dom"/>
</dbReference>
<accession>A0ABS4CMX8</accession>
<evidence type="ECO:0000313" key="3">
    <source>
        <dbReference type="Proteomes" id="UP000673375"/>
    </source>
</evidence>